<reference evidence="2 3" key="1">
    <citation type="journal article" date="2021" name="Sci. Rep.">
        <title>The distribution of antibiotic resistance genes in chicken gut microbiota commensals.</title>
        <authorList>
            <person name="Juricova H."/>
            <person name="Matiasovicova J."/>
            <person name="Kubasova T."/>
            <person name="Cejkova D."/>
            <person name="Rychlik I."/>
        </authorList>
    </citation>
    <scope>NUCLEOTIDE SEQUENCE [LARGE SCALE GENOMIC DNA]</scope>
    <source>
        <strain evidence="2 3">An773</strain>
    </source>
</reference>
<protein>
    <submittedName>
        <fullName evidence="2">HPr family phosphocarrier protein</fullName>
    </submittedName>
</protein>
<dbReference type="SUPFAM" id="SSF55594">
    <property type="entry name" value="HPr-like"/>
    <property type="match status" value="1"/>
</dbReference>
<evidence type="ECO:0000313" key="2">
    <source>
        <dbReference type="EMBL" id="MBM6738166.1"/>
    </source>
</evidence>
<evidence type="ECO:0000313" key="3">
    <source>
        <dbReference type="Proteomes" id="UP000716906"/>
    </source>
</evidence>
<dbReference type="InterPro" id="IPR035895">
    <property type="entry name" value="HPr-like_sf"/>
</dbReference>
<comment type="caution">
    <text evidence="2">The sequence shown here is derived from an EMBL/GenBank/DDBJ whole genome shotgun (WGS) entry which is preliminary data.</text>
</comment>
<gene>
    <name evidence="2" type="ORF">H7U36_08660</name>
</gene>
<keyword evidence="3" id="KW-1185">Reference proteome</keyword>
<sequence>MFEMKVRFATPEQIKSFCSVCQKMTSDIDVVNVANPYDRIDGKSIIGLMTLELNVPLLVQIHGEDETCAGEKFSEFALDSAK</sequence>
<accession>A0ABS2E941</accession>
<dbReference type="Proteomes" id="UP000716906">
    <property type="component" value="Unassembled WGS sequence"/>
</dbReference>
<dbReference type="RefSeq" id="WP_138303096.1">
    <property type="nucleotide sequence ID" value="NZ_JACLYY010000007.1"/>
</dbReference>
<dbReference type="InterPro" id="IPR000032">
    <property type="entry name" value="HPr-like"/>
</dbReference>
<dbReference type="Gene3D" id="3.30.1340.10">
    <property type="entry name" value="HPr-like"/>
    <property type="match status" value="1"/>
</dbReference>
<dbReference type="Pfam" id="PF00381">
    <property type="entry name" value="PTS-HPr"/>
    <property type="match status" value="1"/>
</dbReference>
<evidence type="ECO:0000259" key="1">
    <source>
        <dbReference type="Pfam" id="PF00381"/>
    </source>
</evidence>
<dbReference type="EMBL" id="JACLYY010000007">
    <property type="protein sequence ID" value="MBM6738166.1"/>
    <property type="molecule type" value="Genomic_DNA"/>
</dbReference>
<proteinExistence type="predicted"/>
<organism evidence="2 3">
    <name type="scientific">Faecalicatena fissicatena</name>
    <dbReference type="NCBI Taxonomy" id="290055"/>
    <lineage>
        <taxon>Bacteria</taxon>
        <taxon>Bacillati</taxon>
        <taxon>Bacillota</taxon>
        <taxon>Clostridia</taxon>
        <taxon>Lachnospirales</taxon>
        <taxon>Lachnospiraceae</taxon>
        <taxon>Faecalicatena</taxon>
    </lineage>
</organism>
<feature type="domain" description="HPr" evidence="1">
    <location>
        <begin position="16"/>
        <end position="76"/>
    </location>
</feature>
<name>A0ABS2E941_9FIRM</name>